<dbReference type="EMBL" id="LT993738">
    <property type="protein sequence ID" value="SPN73619.1"/>
    <property type="molecule type" value="Genomic_DNA"/>
</dbReference>
<dbReference type="NCBIfam" id="NF047362">
    <property type="entry name" value="CT392_fam"/>
    <property type="match status" value="1"/>
</dbReference>
<dbReference type="OrthoDB" id="10002991at2"/>
<evidence type="ECO:0000256" key="2">
    <source>
        <dbReference type="SAM" id="Phobius"/>
    </source>
</evidence>
<accession>A0A2R8FB17</accession>
<reference evidence="4" key="1">
    <citation type="submission" date="2017-11" db="EMBL/GenBank/DDBJ databases">
        <authorList>
            <person name="Seth-Smith MB H."/>
        </authorList>
    </citation>
    <scope>NUCLEOTIDE SEQUENCE [LARGE SCALE GENOMIC DNA]</scope>
</reference>
<protein>
    <submittedName>
        <fullName evidence="3">Uncharacterized protein</fullName>
    </submittedName>
</protein>
<dbReference type="KEGG" id="csee:C10C_0453"/>
<feature type="compositionally biased region" description="Low complexity" evidence="1">
    <location>
        <begin position="318"/>
        <end position="329"/>
    </location>
</feature>
<feature type="region of interest" description="Disordered" evidence="1">
    <location>
        <begin position="311"/>
        <end position="389"/>
    </location>
</feature>
<keyword evidence="2" id="KW-1133">Transmembrane helix</keyword>
<feature type="transmembrane region" description="Helical" evidence="2">
    <location>
        <begin position="274"/>
        <end position="297"/>
    </location>
</feature>
<feature type="region of interest" description="Disordered" evidence="1">
    <location>
        <begin position="1"/>
        <end position="31"/>
    </location>
</feature>
<feature type="compositionally biased region" description="Pro residues" evidence="1">
    <location>
        <begin position="10"/>
        <end position="19"/>
    </location>
</feature>
<evidence type="ECO:0000313" key="3">
    <source>
        <dbReference type="EMBL" id="SPN73619.1"/>
    </source>
</evidence>
<dbReference type="Proteomes" id="UP000244926">
    <property type="component" value="Chromosome I"/>
</dbReference>
<evidence type="ECO:0000313" key="4">
    <source>
        <dbReference type="Proteomes" id="UP000244926"/>
    </source>
</evidence>
<sequence length="389" mass="42972">MTSINQGSSTPPPEDPFFPKPSEENRKTPPVSQIGFTRVQALPIVSQIPVLEGAGAMVDETLSQPNVDEIVSDVASSKIFSEQLEGLVGRLQSLLTDLESSQLLFQKVQVNLQKLLPAVRTSSPSGGTDKESIERLMALRRNYDTILQEVLEFKKLASNNLSKLADLHGELQGVNYSQFLQLCENGKEVLRQLSVIGLDSDGNGNWHISNAKGAGKLLLVVENMHVHLQKMNLPSVTELSAKMASLNDSKPQCDPEVTKSLSYCERLLNELRRLWAMFIDFISICYDNICFVLMWLARRLGLLSRGKASASFHNPDASSEQPFSSSSSSMARKGQPSKRSDLSDEEMITRPDSDSVNSESSHSDDRDNLSSSSELRDQNQQEGEKKSSL</sequence>
<gene>
    <name evidence="3" type="ORF">C10C_0453</name>
</gene>
<keyword evidence="2" id="KW-0812">Transmembrane</keyword>
<dbReference type="RefSeq" id="WP_108896576.1">
    <property type="nucleotide sequence ID" value="NZ_LT993738.1"/>
</dbReference>
<name>A0A2R8FB17_9CHLA</name>
<dbReference type="AlphaFoldDB" id="A0A2R8FB17"/>
<feature type="compositionally biased region" description="Basic and acidic residues" evidence="1">
    <location>
        <begin position="361"/>
        <end position="389"/>
    </location>
</feature>
<keyword evidence="2" id="KW-0472">Membrane</keyword>
<evidence type="ECO:0000256" key="1">
    <source>
        <dbReference type="SAM" id="MobiDB-lite"/>
    </source>
</evidence>
<proteinExistence type="predicted"/>
<organism evidence="3 4">
    <name type="scientific">Chlamydia serpentis</name>
    <dbReference type="NCBI Taxonomy" id="1967782"/>
    <lineage>
        <taxon>Bacteria</taxon>
        <taxon>Pseudomonadati</taxon>
        <taxon>Chlamydiota</taxon>
        <taxon>Chlamydiia</taxon>
        <taxon>Chlamydiales</taxon>
        <taxon>Chlamydiaceae</taxon>
        <taxon>Chlamydia/Chlamydophila group</taxon>
        <taxon>Chlamydia</taxon>
    </lineage>
</organism>
<feature type="compositionally biased region" description="Basic and acidic residues" evidence="1">
    <location>
        <begin position="338"/>
        <end position="353"/>
    </location>
</feature>
<keyword evidence="4" id="KW-1185">Reference proteome</keyword>